<name>S4TF58_9VIRU</name>
<proteinExistence type="predicted"/>
<sequence length="186" mass="20095">MQFSRWALDYMLWTCGRIMGFKKTSDTIAISFSLVESAPNTFTQEEVALQLDVLNNEIFVVVAADLNILPPDAIETVDTDVRATVASTRMTFPQDLGSTNTIALARDFSQAANPGTAIVPYSTKAGEAVQGNVDYISLIATNNFFVAIQGKANLLAKSVTGRLWGYRARADASTYAALVQSEVLSA</sequence>
<dbReference type="EMBL" id="JX904532">
    <property type="protein sequence ID" value="AGA18428.1"/>
    <property type="molecule type" value="Genomic_DNA"/>
</dbReference>
<evidence type="ECO:0000313" key="1">
    <source>
        <dbReference type="EMBL" id="AGA18428.1"/>
    </source>
</evidence>
<protein>
    <submittedName>
        <fullName evidence="1">Uncharacterized protein</fullName>
    </submittedName>
</protein>
<reference evidence="1" key="1">
    <citation type="journal article" date="2013" name="ISME J.">
        <title>Previously unknown and highly divergent ssDNA viruses populate the oceans.</title>
        <authorList>
            <person name="Labonte J.M."/>
            <person name="Suttle C.A."/>
        </authorList>
    </citation>
    <scope>NUCLEOTIDE SEQUENCE</scope>
</reference>
<organism evidence="1">
    <name type="scientific">uncultured marine virus</name>
    <dbReference type="NCBI Taxonomy" id="186617"/>
    <lineage>
        <taxon>Viruses</taxon>
        <taxon>environmental samples</taxon>
    </lineage>
</organism>
<accession>S4TF58</accession>